<keyword evidence="1" id="KW-0812">Transmembrane</keyword>
<dbReference type="Proteomes" id="UP000323537">
    <property type="component" value="Unassembled WGS sequence"/>
</dbReference>
<accession>A0A1I3C3Z6</accession>
<feature type="transmembrane region" description="Helical" evidence="1">
    <location>
        <begin position="7"/>
        <end position="27"/>
    </location>
</feature>
<dbReference type="AlphaFoldDB" id="A0A1I3C3Z6"/>
<feature type="domain" description="DUF8151" evidence="2">
    <location>
        <begin position="3"/>
        <end position="78"/>
    </location>
</feature>
<dbReference type="InterPro" id="IPR058464">
    <property type="entry name" value="DUF8151"/>
</dbReference>
<keyword evidence="4" id="KW-1185">Reference proteome</keyword>
<sequence>MARIPEFAVELLELLALVVGSGVASLIGIELERVGVAGLAGGDLAVGLWALAMGLVALYVGVVALGYEQVLPRIRALAGGS</sequence>
<evidence type="ECO:0000259" key="2">
    <source>
        <dbReference type="Pfam" id="PF26478"/>
    </source>
</evidence>
<evidence type="ECO:0000313" key="4">
    <source>
        <dbReference type="Proteomes" id="UP000323537"/>
    </source>
</evidence>
<gene>
    <name evidence="3" type="ORF">SAMN04488066_11860</name>
</gene>
<evidence type="ECO:0000256" key="1">
    <source>
        <dbReference type="SAM" id="Phobius"/>
    </source>
</evidence>
<dbReference type="EMBL" id="FOPZ01000018">
    <property type="protein sequence ID" value="SFH69264.1"/>
    <property type="molecule type" value="Genomic_DNA"/>
</dbReference>
<dbReference type="RefSeq" id="WP_149785235.1">
    <property type="nucleotide sequence ID" value="NZ_BAAADP010000002.1"/>
</dbReference>
<protein>
    <recommendedName>
        <fullName evidence="2">DUF8151 domain-containing protein</fullName>
    </recommendedName>
</protein>
<feature type="transmembrane region" description="Helical" evidence="1">
    <location>
        <begin position="47"/>
        <end position="67"/>
    </location>
</feature>
<evidence type="ECO:0000313" key="3">
    <source>
        <dbReference type="EMBL" id="SFH69264.1"/>
    </source>
</evidence>
<reference evidence="3 4" key="1">
    <citation type="submission" date="2016-10" db="EMBL/GenBank/DDBJ databases">
        <authorList>
            <person name="Varghese N."/>
            <person name="Submissions S."/>
        </authorList>
    </citation>
    <scope>NUCLEOTIDE SEQUENCE [LARGE SCALE GENOMIC DNA]</scope>
    <source>
        <strain evidence="3 4">CGMCC 1.6377</strain>
    </source>
</reference>
<keyword evidence="1" id="KW-0472">Membrane</keyword>
<dbReference type="Pfam" id="PF26478">
    <property type="entry name" value="DUF8151"/>
    <property type="match status" value="1"/>
</dbReference>
<proteinExistence type="predicted"/>
<organism evidence="3 4">
    <name type="scientific">Halorubrum aquaticum</name>
    <dbReference type="NCBI Taxonomy" id="387340"/>
    <lineage>
        <taxon>Archaea</taxon>
        <taxon>Methanobacteriati</taxon>
        <taxon>Methanobacteriota</taxon>
        <taxon>Stenosarchaea group</taxon>
        <taxon>Halobacteria</taxon>
        <taxon>Halobacteriales</taxon>
        <taxon>Haloferacaceae</taxon>
        <taxon>Halorubrum</taxon>
    </lineage>
</organism>
<name>A0A1I3C3Z6_9EURY</name>
<keyword evidence="1" id="KW-1133">Transmembrane helix</keyword>